<sequence>MKSTIIFLGLAVLNFTTGIAANELRTQDLIQQEVVMVSADSAQCTNLLMASGTEQFKSKWDTIGEDTTIFNPNSVIQSTYVKTVTDVINENKLVTESSNDSYQPVVLEMTLEDKIAENNQIIESVADANFYPLDYEKINRSDKITQVKNNCVAVPVEIKL</sequence>
<name>A0ABT6XT60_9FLAO</name>
<dbReference type="RefSeq" id="WP_283239663.1">
    <property type="nucleotide sequence ID" value="NZ_JASGBP010000007.1"/>
</dbReference>
<keyword evidence="3" id="KW-1185">Reference proteome</keyword>
<reference evidence="2 3" key="1">
    <citation type="submission" date="2023-05" db="EMBL/GenBank/DDBJ databases">
        <title>Flavobacterium sedimenti sp. nov., isolated from the sediment.</title>
        <authorList>
            <person name="Wu N."/>
        </authorList>
    </citation>
    <scope>NUCLEOTIDE SEQUENCE [LARGE SCALE GENOMIC DNA]</scope>
    <source>
        <strain evidence="2 3">YZ-48</strain>
    </source>
</reference>
<evidence type="ECO:0000313" key="3">
    <source>
        <dbReference type="Proteomes" id="UP001230035"/>
    </source>
</evidence>
<proteinExistence type="predicted"/>
<evidence type="ECO:0000256" key="1">
    <source>
        <dbReference type="SAM" id="SignalP"/>
    </source>
</evidence>
<feature type="signal peptide" evidence="1">
    <location>
        <begin position="1"/>
        <end position="20"/>
    </location>
</feature>
<protein>
    <submittedName>
        <fullName evidence="2">Uncharacterized protein</fullName>
    </submittedName>
</protein>
<comment type="caution">
    <text evidence="2">The sequence shown here is derived from an EMBL/GenBank/DDBJ whole genome shotgun (WGS) entry which is preliminary data.</text>
</comment>
<organism evidence="2 3">
    <name type="scientific">Flavobacterium sedimenticola</name>
    <dbReference type="NCBI Taxonomy" id="3043286"/>
    <lineage>
        <taxon>Bacteria</taxon>
        <taxon>Pseudomonadati</taxon>
        <taxon>Bacteroidota</taxon>
        <taxon>Flavobacteriia</taxon>
        <taxon>Flavobacteriales</taxon>
        <taxon>Flavobacteriaceae</taxon>
        <taxon>Flavobacterium</taxon>
    </lineage>
</organism>
<accession>A0ABT6XT60</accession>
<dbReference type="Proteomes" id="UP001230035">
    <property type="component" value="Unassembled WGS sequence"/>
</dbReference>
<feature type="chain" id="PRO_5047138140" evidence="1">
    <location>
        <begin position="21"/>
        <end position="160"/>
    </location>
</feature>
<dbReference type="EMBL" id="JASGBP010000007">
    <property type="protein sequence ID" value="MDI9257987.1"/>
    <property type="molecule type" value="Genomic_DNA"/>
</dbReference>
<keyword evidence="1" id="KW-0732">Signal</keyword>
<gene>
    <name evidence="2" type="ORF">QHT84_11235</name>
</gene>
<evidence type="ECO:0000313" key="2">
    <source>
        <dbReference type="EMBL" id="MDI9257987.1"/>
    </source>
</evidence>